<dbReference type="EMBL" id="WTPW01000072">
    <property type="protein sequence ID" value="KAF0552085.1"/>
    <property type="molecule type" value="Genomic_DNA"/>
</dbReference>
<keyword evidence="3" id="KW-0378">Hydrolase</keyword>
<dbReference type="GO" id="GO:0006508">
    <property type="term" value="P:proteolysis"/>
    <property type="evidence" value="ECO:0007669"/>
    <property type="project" value="InterPro"/>
</dbReference>
<dbReference type="PANTHER" id="PTHR10183:SF379">
    <property type="entry name" value="CALPAIN-5"/>
    <property type="match status" value="1"/>
</dbReference>
<evidence type="ECO:0000259" key="9">
    <source>
        <dbReference type="PROSITE" id="PS50203"/>
    </source>
</evidence>
<dbReference type="PROSITE" id="PS50203">
    <property type="entry name" value="CALPAIN_CAT"/>
    <property type="match status" value="1"/>
</dbReference>
<organism evidence="10 11">
    <name type="scientific">Gigaspora margarita</name>
    <dbReference type="NCBI Taxonomy" id="4874"/>
    <lineage>
        <taxon>Eukaryota</taxon>
        <taxon>Fungi</taxon>
        <taxon>Fungi incertae sedis</taxon>
        <taxon>Mucoromycota</taxon>
        <taxon>Glomeromycotina</taxon>
        <taxon>Glomeromycetes</taxon>
        <taxon>Diversisporales</taxon>
        <taxon>Gigasporaceae</taxon>
        <taxon>Gigaspora</taxon>
    </lineage>
</organism>
<dbReference type="InterPro" id="IPR036213">
    <property type="entry name" value="Calpain_III_sf"/>
</dbReference>
<accession>A0A8H4ETN1</accession>
<evidence type="ECO:0000256" key="5">
    <source>
        <dbReference type="PIRSR" id="PIRSR622684-1"/>
    </source>
</evidence>
<feature type="active site" evidence="5">
    <location>
        <position position="360"/>
    </location>
</feature>
<evidence type="ECO:0000256" key="7">
    <source>
        <dbReference type="SAM" id="Coils"/>
    </source>
</evidence>
<evidence type="ECO:0000256" key="1">
    <source>
        <dbReference type="ARBA" id="ARBA00007623"/>
    </source>
</evidence>
<protein>
    <submittedName>
        <fullName evidence="10">Cysteine proteinase</fullName>
    </submittedName>
</protein>
<sequence>MEDLTGGVYTSIFTSDIYKTDIFWNELKRNVRNKTMLYACARYQNANLDTKGTQKGHAYSILRAEEIMVEEISDEKLVKLKELVKIETASEDDKKKELIKLAEEFMETHKELKGLDDKFKDHREKLIGQVENIENDKQREKLKKLVEEIEDVKKHAKLKKLVEKFKNETLQVLIEEIADHKNRDKYKELVENLENEEKCDRIDKLVEEIANKEKREKITTLFEKIVDCEKRKRLKEMVIEDEKLKPLVELIVDKSEKCLENQVEEIKDDEIREELKKLLNKIENDGKREKLTELADKIVDECKNLEDLVDEIEEVIDDVEKREELKELVEEIEDTREKLKNLVEEIVDGKKREKLILIRNPYGGRPGWFGAWSDGSKEWTPECMKALGYKFGNDGAFWMTYEDFLQYWSVIDTCRLFDENWKIYQTWINYNVDPQSDGKFMLHVTEKCELVIVLQQPDDRYFIDPPKSNYLLSFRLYKENEKDVYDHNEYLYRSRLSVTYGPRSTNLQLDYLPRGKYVIIPDVDRKIKKNSGSSPSNTNLKVNVHAKTHNNVDLTVTTNDGESGNTPKNEKISDVKKRKKVLLDGYALNDEVDKSDENTKDNNWEMELGLRIYSKKEISLKGISGKCPK</sequence>
<keyword evidence="2" id="KW-0645">Protease</keyword>
<proteinExistence type="inferred from homology"/>
<feature type="domain" description="Calpain catalytic" evidence="9">
    <location>
        <begin position="343"/>
        <end position="417"/>
    </location>
</feature>
<feature type="region of interest" description="Disordered" evidence="8">
    <location>
        <begin position="555"/>
        <end position="574"/>
    </location>
</feature>
<dbReference type="OrthoDB" id="424753at2759"/>
<keyword evidence="4" id="KW-0788">Thiol protease</keyword>
<dbReference type="Gene3D" id="2.60.120.380">
    <property type="match status" value="1"/>
</dbReference>
<keyword evidence="11" id="KW-1185">Reference proteome</keyword>
<comment type="caution">
    <text evidence="10">The sequence shown here is derived from an EMBL/GenBank/DDBJ whole genome shotgun (WGS) entry which is preliminary data.</text>
</comment>
<evidence type="ECO:0000256" key="8">
    <source>
        <dbReference type="SAM" id="MobiDB-lite"/>
    </source>
</evidence>
<gene>
    <name evidence="10" type="ORF">F8M41_022691</name>
</gene>
<dbReference type="InterPro" id="IPR038765">
    <property type="entry name" value="Papain-like_cys_pep_sf"/>
</dbReference>
<feature type="coiled-coil region" evidence="7">
    <location>
        <begin position="288"/>
        <end position="352"/>
    </location>
</feature>
<dbReference type="SMART" id="SM00230">
    <property type="entry name" value="CysPc"/>
    <property type="match status" value="1"/>
</dbReference>
<dbReference type="Proteomes" id="UP000439903">
    <property type="component" value="Unassembled WGS sequence"/>
</dbReference>
<dbReference type="PANTHER" id="PTHR10183">
    <property type="entry name" value="CALPAIN"/>
    <property type="match status" value="1"/>
</dbReference>
<evidence type="ECO:0000256" key="3">
    <source>
        <dbReference type="ARBA" id="ARBA00022801"/>
    </source>
</evidence>
<evidence type="ECO:0000256" key="2">
    <source>
        <dbReference type="ARBA" id="ARBA00022670"/>
    </source>
</evidence>
<dbReference type="AlphaFoldDB" id="A0A8H4ETN1"/>
<evidence type="ECO:0000256" key="6">
    <source>
        <dbReference type="PROSITE-ProRule" id="PRU00239"/>
    </source>
</evidence>
<feature type="compositionally biased region" description="Polar residues" evidence="8">
    <location>
        <begin position="555"/>
        <end position="567"/>
    </location>
</feature>
<evidence type="ECO:0000256" key="4">
    <source>
        <dbReference type="ARBA" id="ARBA00022807"/>
    </source>
</evidence>
<dbReference type="Pfam" id="PF00648">
    <property type="entry name" value="Peptidase_C2"/>
    <property type="match status" value="2"/>
</dbReference>
<dbReference type="Gene3D" id="3.90.70.10">
    <property type="entry name" value="Cysteine proteinases"/>
    <property type="match status" value="1"/>
</dbReference>
<name>A0A8H4ETN1_GIGMA</name>
<dbReference type="GO" id="GO:0004198">
    <property type="term" value="F:calcium-dependent cysteine-type endopeptidase activity"/>
    <property type="evidence" value="ECO:0007669"/>
    <property type="project" value="InterPro"/>
</dbReference>
<evidence type="ECO:0000313" key="10">
    <source>
        <dbReference type="EMBL" id="KAF0552085.1"/>
    </source>
</evidence>
<comment type="caution">
    <text evidence="6">Lacks conserved residue(s) required for the propagation of feature annotation.</text>
</comment>
<dbReference type="SUPFAM" id="SSF49758">
    <property type="entry name" value="Calpain large subunit, middle domain (domain III)"/>
    <property type="match status" value="1"/>
</dbReference>
<comment type="similarity">
    <text evidence="1">Belongs to the peptidase C2 family.</text>
</comment>
<dbReference type="InterPro" id="IPR001300">
    <property type="entry name" value="Peptidase_C2_calpain_cat"/>
</dbReference>
<evidence type="ECO:0000313" key="11">
    <source>
        <dbReference type="Proteomes" id="UP000439903"/>
    </source>
</evidence>
<feature type="coiled-coil region" evidence="7">
    <location>
        <begin position="123"/>
        <end position="159"/>
    </location>
</feature>
<keyword evidence="7" id="KW-0175">Coiled coil</keyword>
<reference evidence="10 11" key="1">
    <citation type="journal article" date="2019" name="Environ. Microbiol.">
        <title>At the nexus of three kingdoms: the genome of the mycorrhizal fungus Gigaspora margarita provides insights into plant, endobacterial and fungal interactions.</title>
        <authorList>
            <person name="Venice F."/>
            <person name="Ghignone S."/>
            <person name="Salvioli di Fossalunga A."/>
            <person name="Amselem J."/>
            <person name="Novero M."/>
            <person name="Xianan X."/>
            <person name="Sedzielewska Toro K."/>
            <person name="Morin E."/>
            <person name="Lipzen A."/>
            <person name="Grigoriev I.V."/>
            <person name="Henrissat B."/>
            <person name="Martin F.M."/>
            <person name="Bonfante P."/>
        </authorList>
    </citation>
    <scope>NUCLEOTIDE SEQUENCE [LARGE SCALE GENOMIC DNA]</scope>
    <source>
        <strain evidence="10 11">BEG34</strain>
    </source>
</reference>
<dbReference type="SUPFAM" id="SSF54001">
    <property type="entry name" value="Cysteine proteinases"/>
    <property type="match status" value="2"/>
</dbReference>
<dbReference type="InterPro" id="IPR022684">
    <property type="entry name" value="Calpain_cysteine_protease"/>
</dbReference>